<dbReference type="InterPro" id="IPR001650">
    <property type="entry name" value="Helicase_C-like"/>
</dbReference>
<dbReference type="SMART" id="SM00490">
    <property type="entry name" value="HELICc"/>
    <property type="match status" value="1"/>
</dbReference>
<comment type="catalytic activity">
    <reaction evidence="11">
        <text>ATP + H2O = ADP + phosphate + H(+)</text>
        <dbReference type="Rhea" id="RHEA:13065"/>
        <dbReference type="ChEBI" id="CHEBI:15377"/>
        <dbReference type="ChEBI" id="CHEBI:15378"/>
        <dbReference type="ChEBI" id="CHEBI:30616"/>
        <dbReference type="ChEBI" id="CHEBI:43474"/>
        <dbReference type="ChEBI" id="CHEBI:456216"/>
        <dbReference type="EC" id="3.6.4.13"/>
    </reaction>
</comment>
<dbReference type="CDD" id="cd17945">
    <property type="entry name" value="DEADc_DDX23"/>
    <property type="match status" value="1"/>
</dbReference>
<comment type="similarity">
    <text evidence="10">Belongs to the DEAD box helicase family. DDX23/PRP28 subfamily.</text>
</comment>
<evidence type="ECO:0000256" key="3">
    <source>
        <dbReference type="ARBA" id="ARBA00022664"/>
    </source>
</evidence>
<feature type="region of interest" description="Disordered" evidence="14">
    <location>
        <begin position="814"/>
        <end position="843"/>
    </location>
</feature>
<proteinExistence type="inferred from homology"/>
<keyword evidence="7" id="KW-0067">ATP-binding</keyword>
<keyword evidence="9" id="KW-0539">Nucleus</keyword>
<dbReference type="FunFam" id="3.40.50.300:FF:000008">
    <property type="entry name" value="ATP-dependent RNA helicase RhlB"/>
    <property type="match status" value="1"/>
</dbReference>
<evidence type="ECO:0000256" key="13">
    <source>
        <dbReference type="PROSITE-ProRule" id="PRU00552"/>
    </source>
</evidence>
<evidence type="ECO:0000256" key="1">
    <source>
        <dbReference type="ARBA" id="ARBA00004123"/>
    </source>
</evidence>
<feature type="short sequence motif" description="Q motif" evidence="13">
    <location>
        <begin position="425"/>
        <end position="453"/>
    </location>
</feature>
<dbReference type="Pfam" id="PF25430">
    <property type="entry name" value="DDX23"/>
    <property type="match status" value="1"/>
</dbReference>
<evidence type="ECO:0000256" key="6">
    <source>
        <dbReference type="ARBA" id="ARBA00022806"/>
    </source>
</evidence>
<keyword evidence="18" id="KW-0946">Virion</keyword>
<dbReference type="Pfam" id="PF00271">
    <property type="entry name" value="Helicase_C"/>
    <property type="match status" value="1"/>
</dbReference>
<evidence type="ECO:0000256" key="4">
    <source>
        <dbReference type="ARBA" id="ARBA00022741"/>
    </source>
</evidence>
<dbReference type="Proteomes" id="UP001314263">
    <property type="component" value="Unassembled WGS sequence"/>
</dbReference>
<comment type="subcellular location">
    <subcellularLocation>
        <location evidence="1">Nucleus</location>
    </subcellularLocation>
</comment>
<name>A0AAV1I0M5_9CHLO</name>
<dbReference type="InterPro" id="IPR057479">
    <property type="entry name" value="PRP28/DDX23-like_helical"/>
</dbReference>
<keyword evidence="6" id="KW-0347">Helicase</keyword>
<dbReference type="GO" id="GO:0003676">
    <property type="term" value="F:nucleic acid binding"/>
    <property type="evidence" value="ECO:0007669"/>
    <property type="project" value="InterPro"/>
</dbReference>
<feature type="domain" description="DEAD-box RNA helicase Q" evidence="17">
    <location>
        <begin position="425"/>
        <end position="453"/>
    </location>
</feature>
<evidence type="ECO:0000256" key="8">
    <source>
        <dbReference type="ARBA" id="ARBA00023187"/>
    </source>
</evidence>
<dbReference type="InterPro" id="IPR014001">
    <property type="entry name" value="Helicase_ATP-bd"/>
</dbReference>
<evidence type="ECO:0000259" key="15">
    <source>
        <dbReference type="PROSITE" id="PS51192"/>
    </source>
</evidence>
<evidence type="ECO:0000256" key="11">
    <source>
        <dbReference type="ARBA" id="ARBA00047984"/>
    </source>
</evidence>
<dbReference type="Gene3D" id="3.40.50.300">
    <property type="entry name" value="P-loop containing nucleotide triphosphate hydrolases"/>
    <property type="match status" value="2"/>
</dbReference>
<feature type="region of interest" description="Disordered" evidence="14">
    <location>
        <begin position="193"/>
        <end position="263"/>
    </location>
</feature>
<dbReference type="PANTHER" id="PTHR47958">
    <property type="entry name" value="ATP-DEPENDENT RNA HELICASE DBP3"/>
    <property type="match status" value="1"/>
</dbReference>
<evidence type="ECO:0000259" key="17">
    <source>
        <dbReference type="PROSITE" id="PS51195"/>
    </source>
</evidence>
<evidence type="ECO:0000256" key="9">
    <source>
        <dbReference type="ARBA" id="ARBA00023242"/>
    </source>
</evidence>
<evidence type="ECO:0000313" key="19">
    <source>
        <dbReference type="Proteomes" id="UP001314263"/>
    </source>
</evidence>
<feature type="compositionally biased region" description="Basic and acidic residues" evidence="14">
    <location>
        <begin position="1"/>
        <end position="45"/>
    </location>
</feature>
<dbReference type="GO" id="GO:0006397">
    <property type="term" value="P:mRNA processing"/>
    <property type="evidence" value="ECO:0007669"/>
    <property type="project" value="UniProtKB-KW"/>
</dbReference>
<dbReference type="PROSITE" id="PS51192">
    <property type="entry name" value="HELICASE_ATP_BIND_1"/>
    <property type="match status" value="1"/>
</dbReference>
<feature type="region of interest" description="Disordered" evidence="14">
    <location>
        <begin position="357"/>
        <end position="393"/>
    </location>
</feature>
<dbReference type="AlphaFoldDB" id="A0AAV1I0M5"/>
<feature type="compositionally biased region" description="Basic and acidic residues" evidence="14">
    <location>
        <begin position="243"/>
        <end position="263"/>
    </location>
</feature>
<keyword evidence="3" id="KW-0507">mRNA processing</keyword>
<evidence type="ECO:0000256" key="7">
    <source>
        <dbReference type="ARBA" id="ARBA00022840"/>
    </source>
</evidence>
<dbReference type="GO" id="GO:0008380">
    <property type="term" value="P:RNA splicing"/>
    <property type="evidence" value="ECO:0007669"/>
    <property type="project" value="UniProtKB-KW"/>
</dbReference>
<keyword evidence="5" id="KW-0378">Hydrolase</keyword>
<dbReference type="GO" id="GO:0005524">
    <property type="term" value="F:ATP binding"/>
    <property type="evidence" value="ECO:0007669"/>
    <property type="project" value="UniProtKB-KW"/>
</dbReference>
<feature type="domain" description="Helicase C-terminal" evidence="16">
    <location>
        <begin position="678"/>
        <end position="822"/>
    </location>
</feature>
<organism evidence="18 19">
    <name type="scientific">Coccomyxa viridis</name>
    <dbReference type="NCBI Taxonomy" id="1274662"/>
    <lineage>
        <taxon>Eukaryota</taxon>
        <taxon>Viridiplantae</taxon>
        <taxon>Chlorophyta</taxon>
        <taxon>core chlorophytes</taxon>
        <taxon>Trebouxiophyceae</taxon>
        <taxon>Trebouxiophyceae incertae sedis</taxon>
        <taxon>Coccomyxaceae</taxon>
        <taxon>Coccomyxa</taxon>
    </lineage>
</organism>
<keyword evidence="8" id="KW-0508">mRNA splicing</keyword>
<reference evidence="18 19" key="1">
    <citation type="submission" date="2023-10" db="EMBL/GenBank/DDBJ databases">
        <authorList>
            <person name="Maclean D."/>
            <person name="Macfadyen A."/>
        </authorList>
    </citation>
    <scope>NUCLEOTIDE SEQUENCE [LARGE SCALE GENOMIC DNA]</scope>
</reference>
<evidence type="ECO:0000313" key="18">
    <source>
        <dbReference type="EMBL" id="CAK0763706.1"/>
    </source>
</evidence>
<dbReference type="SUPFAM" id="SSF52540">
    <property type="entry name" value="P-loop containing nucleoside triphosphate hydrolases"/>
    <property type="match status" value="1"/>
</dbReference>
<feature type="region of interest" description="Disordered" evidence="14">
    <location>
        <begin position="1"/>
        <end position="179"/>
    </location>
</feature>
<keyword evidence="19" id="KW-1185">Reference proteome</keyword>
<dbReference type="EC" id="3.6.4.13" evidence="2"/>
<dbReference type="InterPro" id="IPR000629">
    <property type="entry name" value="RNA-helicase_DEAD-box_CS"/>
</dbReference>
<accession>A0AAV1I0M5</accession>
<evidence type="ECO:0000256" key="5">
    <source>
        <dbReference type="ARBA" id="ARBA00022801"/>
    </source>
</evidence>
<feature type="domain" description="Helicase ATP-binding" evidence="15">
    <location>
        <begin position="456"/>
        <end position="651"/>
    </location>
</feature>
<gene>
    <name evidence="18" type="primary">RH21</name>
    <name evidence="18" type="ORF">CVIRNUC_003085</name>
</gene>
<dbReference type="CDD" id="cd18787">
    <property type="entry name" value="SF2_C_DEAD"/>
    <property type="match status" value="1"/>
</dbReference>
<dbReference type="InterPro" id="IPR011545">
    <property type="entry name" value="DEAD/DEAH_box_helicase_dom"/>
</dbReference>
<dbReference type="PROSITE" id="PS51194">
    <property type="entry name" value="HELICASE_CTER"/>
    <property type="match status" value="1"/>
</dbReference>
<comment type="caution">
    <text evidence="18">The sequence shown here is derived from an EMBL/GenBank/DDBJ whole genome shotgun (WGS) entry which is preliminary data.</text>
</comment>
<dbReference type="Pfam" id="PF00270">
    <property type="entry name" value="DEAD"/>
    <property type="match status" value="1"/>
</dbReference>
<dbReference type="GO" id="GO:0003724">
    <property type="term" value="F:RNA helicase activity"/>
    <property type="evidence" value="ECO:0007669"/>
    <property type="project" value="UniProtKB-EC"/>
</dbReference>
<evidence type="ECO:0000256" key="12">
    <source>
        <dbReference type="ARBA" id="ARBA00068856"/>
    </source>
</evidence>
<dbReference type="FunFam" id="3.40.50.300:FF:000322">
    <property type="entry name" value="probable ATP-dependent RNA helicase DDX23"/>
    <property type="match status" value="1"/>
</dbReference>
<feature type="compositionally biased region" description="Basic and acidic residues" evidence="14">
    <location>
        <begin position="147"/>
        <end position="158"/>
    </location>
</feature>
<dbReference type="EMBL" id="CAUYUE010000004">
    <property type="protein sequence ID" value="CAK0763706.1"/>
    <property type="molecule type" value="Genomic_DNA"/>
</dbReference>
<dbReference type="InterPro" id="IPR027417">
    <property type="entry name" value="P-loop_NTPase"/>
</dbReference>
<evidence type="ECO:0000256" key="10">
    <source>
        <dbReference type="ARBA" id="ARBA00037954"/>
    </source>
</evidence>
<keyword evidence="4" id="KW-0547">Nucleotide-binding</keyword>
<protein>
    <recommendedName>
        <fullName evidence="12">DEAD-box ATP-dependent RNA helicase 21</fullName>
        <ecNumber evidence="2">3.6.4.13</ecNumber>
    </recommendedName>
</protein>
<dbReference type="PROSITE" id="PS51195">
    <property type="entry name" value="Q_MOTIF"/>
    <property type="match status" value="1"/>
</dbReference>
<dbReference type="GO" id="GO:0005634">
    <property type="term" value="C:nucleus"/>
    <property type="evidence" value="ECO:0007669"/>
    <property type="project" value="UniProtKB-SubCell"/>
</dbReference>
<evidence type="ECO:0000259" key="16">
    <source>
        <dbReference type="PROSITE" id="PS51194"/>
    </source>
</evidence>
<feature type="compositionally biased region" description="Basic and acidic residues" evidence="14">
    <location>
        <begin position="206"/>
        <end position="232"/>
    </location>
</feature>
<keyword evidence="18" id="KW-0261">Viral envelope protein</keyword>
<dbReference type="GO" id="GO:0016787">
    <property type="term" value="F:hydrolase activity"/>
    <property type="evidence" value="ECO:0007669"/>
    <property type="project" value="UniProtKB-KW"/>
</dbReference>
<feature type="compositionally biased region" description="Basic and acidic residues" evidence="14">
    <location>
        <begin position="833"/>
        <end position="843"/>
    </location>
</feature>
<sequence>MPRSRTPEASRERRRERDRSRDRDRDRDHRDRDRGRDARKRERSPAGRFPSDANREAKRRRSHSRDRDRDAKPSRVRSRSRDRDPHRRHESKDRPRESERDRDREDRRDRDRDRDRESNRDRERERDGRADRNGDASASDRGAAYGDARDGSRPDSNSDAKAGLANGHAVAVNGVKKPEPLSLEELLKKRKAAQEDLAKPKFMTKKQREQEAVRRREEEAALKKAKDEELRSAHSAFQSNLDNQKRREAERKAEQDRLRRVEEKEKDRTLELIKQQYLGGEKQKKKVMRPTEKFRFNFDWEAADDTSRDLNPLTKETTEAALLFGRGMRAGVDRREQKKAAATHEREILRKMRESMGVAETKEDRARDRERSRAANDYEELDSKKTDRHWSEKGRGEMTERDWRIFREDFSISYKGNTGGTLPIRNWEEAQLPSTLMKAIEKMKYLKPSPIQMAAIPLGLQFRDVIGVAETGSGKTAAFVFPMLVYIMSQPKMTEEVAQNGPYAVVMAPTRELAQQIEEETTKLAQFTDYRMVSVVGGQNIEEQGFKLRKGCEIVLATPGRLLDCLEKAYAVLNQCNYVVLDEADRMIDMGFEPQVRGVLDAMPSTNLKPENEEEELESDRVYRTTYMFSATMPPTVERLARKYLRRPVVVNIGSAGKATDNVAQEVIVCKDNDKPRLLGDHLLRVDEKRVIVFVNTKNHCDAVSRQLDQLGFSCTVLHGGKTQDQREAGLAGFKEGKYPVLVATDVAGRGIDVQDVACVINYDMPHSIENYTHRIGRTGRAGKKGYAVTFLTLQDTETFYDLKKLLEESNAQVPSQLAHHEAAKTKPAGPGEQRRRDQIVYL</sequence>
<dbReference type="SMART" id="SM00487">
    <property type="entry name" value="DEXDc"/>
    <property type="match status" value="1"/>
</dbReference>
<dbReference type="InterPro" id="IPR014014">
    <property type="entry name" value="RNA_helicase_DEAD_Q_motif"/>
</dbReference>
<evidence type="ECO:0000256" key="2">
    <source>
        <dbReference type="ARBA" id="ARBA00012552"/>
    </source>
</evidence>
<feature type="compositionally biased region" description="Basic and acidic residues" evidence="14">
    <location>
        <begin position="65"/>
        <end position="134"/>
    </location>
</feature>
<dbReference type="PROSITE" id="PS00039">
    <property type="entry name" value="DEAD_ATP_HELICASE"/>
    <property type="match status" value="1"/>
</dbReference>
<evidence type="ECO:0000256" key="14">
    <source>
        <dbReference type="SAM" id="MobiDB-lite"/>
    </source>
</evidence>